<dbReference type="EMBL" id="CP023284">
    <property type="protein sequence ID" value="ATA55792.1"/>
    <property type="molecule type" value="Genomic_DNA"/>
</dbReference>
<dbReference type="PRINTS" id="PR00313">
    <property type="entry name" value="CABNDNGRPT"/>
</dbReference>
<evidence type="ECO:0000313" key="3">
    <source>
        <dbReference type="EMBL" id="ATA55792.1"/>
    </source>
</evidence>
<evidence type="ECO:0000259" key="2">
    <source>
        <dbReference type="Pfam" id="PF19077"/>
    </source>
</evidence>
<feature type="domain" description="Bacterial Ig-like" evidence="2">
    <location>
        <begin position="9"/>
        <end position="94"/>
    </location>
</feature>
<dbReference type="Pfam" id="PF19077">
    <property type="entry name" value="Big_13"/>
    <property type="match status" value="2"/>
</dbReference>
<proteinExistence type="predicted"/>
<gene>
    <name evidence="3" type="ORF">CKY39_23080</name>
</gene>
<dbReference type="Proteomes" id="UP000217154">
    <property type="component" value="Chromosome"/>
</dbReference>
<dbReference type="RefSeq" id="WP_095746099.1">
    <property type="nucleotide sequence ID" value="NZ_CP023284.1"/>
</dbReference>
<dbReference type="InterPro" id="IPR013783">
    <property type="entry name" value="Ig-like_fold"/>
</dbReference>
<dbReference type="Gene3D" id="2.150.10.10">
    <property type="entry name" value="Serralysin-like metalloprotease, C-terminal"/>
    <property type="match status" value="1"/>
</dbReference>
<dbReference type="SUPFAM" id="SSF51120">
    <property type="entry name" value="beta-Roll"/>
    <property type="match status" value="1"/>
</dbReference>
<feature type="region of interest" description="Disordered" evidence="1">
    <location>
        <begin position="1"/>
        <end position="27"/>
    </location>
</feature>
<dbReference type="AlphaFoldDB" id="A0A250DNG7"/>
<dbReference type="Gene3D" id="2.60.40.10">
    <property type="entry name" value="Immunoglobulins"/>
    <property type="match status" value="3"/>
</dbReference>
<dbReference type="InterPro" id="IPR044016">
    <property type="entry name" value="Big_13"/>
</dbReference>
<protein>
    <recommendedName>
        <fullName evidence="2">Bacterial Ig-like domain-containing protein</fullName>
    </recommendedName>
</protein>
<evidence type="ECO:0000313" key="4">
    <source>
        <dbReference type="Proteomes" id="UP000217154"/>
    </source>
</evidence>
<sequence length="1051" mass="108892">MGGVTGNVISGGTTDETRPLLSGISNGTPGHTVTVMVNDATGTHELGLATIGENGQWTFQVDTPLAAGLNTFMLVERDAAGNETMPTGRYKVTVSTDTPNAPVIDSVFDDVGEAHMLQQGEATNDARPTLAGTAQANHTVKFYDGSTYLGKAVADDDGKWSFTPLIDLPDGAYNITATSTSPVGQTSDASSAWNFVVDTTPPTQTATATVTDIGKDSGFDADDYLTNDGSAGRLLQGKLSAALGAGETLQVSTDGGTTWKAAFVAGDQWSAQDGNSHTDSWTVQTRVVDEASNAGPAQSQAMTLDTVAPAAPIQMALVNGGVEVRFDPANVAVGHKLSLVLRGDHFDYALAAADIAAGKVFISDPGAFSKTNFEGISTSAEKVRTFGELTITATTSSKGADFNAADANTFGISGRALLISSGADGDSTKFKFATPKEYVSFTIGGSIIAEALFYDESNKLIGRVEIKLGAFGSAPHFQKVSFEAPVGKKIGHFVTHILTDFDYHHVIDDIHSGSVPLNESNISAAIVDPAGNVSQYTSSRLQGKDSFDNLSKINAGASHTTTAGVKIEMIQGFVEPSNYSSLYLSSQGIVSFKIPTPAKSVEIEYGNTHGAPYGKVEFYSAEGVLLGTKNMVAHPDSSAGMAKIGFSSNTPISYIKVYGQDSGTAPGVNDAILIGDLSWSGVDTTSSPAQQQTLTDASAGTLHGGSDNNEFVVTDIKHLSDSAISGNGGADTLKLTGANQVLDLTALAGKVSSVEIIDLTGSGNNTLKLSLADVMENGAMNQFMENGRVQMVVKGNAGDAVTLSDVLPNGTDTGDWVKQANISVWGVVYEVYQHSGFKADLLVQQGVTVTLQNTGAGTFHIEPEVEAPVLDHATQAYTDSDDTLIARLGFADRLEGGAGNDTFMKVGTGDTVHGGAGDDTIRINSGDFARLDGGLGIDTLVMDGKAMHIDLSALGAKLQGFEKFDLGAGGNTLALSAQDLLAGGARDIVVADGKVQMLVNGANGDVNLLGGDDGWTLGNAATVGGVTYSVYTNLAGTAELLVEDKVHVTIL</sequence>
<organism evidence="3 4">
    <name type="scientific">Variovorax boronicumulans</name>
    <dbReference type="NCBI Taxonomy" id="436515"/>
    <lineage>
        <taxon>Bacteria</taxon>
        <taxon>Pseudomonadati</taxon>
        <taxon>Pseudomonadota</taxon>
        <taxon>Betaproteobacteria</taxon>
        <taxon>Burkholderiales</taxon>
        <taxon>Comamonadaceae</taxon>
        <taxon>Variovorax</taxon>
    </lineage>
</organism>
<accession>A0A250DNG7</accession>
<evidence type="ECO:0000256" key="1">
    <source>
        <dbReference type="SAM" id="MobiDB-lite"/>
    </source>
</evidence>
<dbReference type="InterPro" id="IPR011049">
    <property type="entry name" value="Serralysin-like_metalloprot_C"/>
</dbReference>
<name>A0A250DNG7_9BURK</name>
<dbReference type="KEGG" id="vbo:CKY39_23080"/>
<feature type="domain" description="Bacterial Ig-like" evidence="2">
    <location>
        <begin position="118"/>
        <end position="199"/>
    </location>
</feature>
<reference evidence="3 4" key="1">
    <citation type="submission" date="2017-09" db="EMBL/GenBank/DDBJ databases">
        <title>The diverse metabolic capabilities of V. boronicumulans make it an excellent choice for continued studies on novel biodegradation.</title>
        <authorList>
            <person name="Sun S."/>
        </authorList>
    </citation>
    <scope>NUCLEOTIDE SEQUENCE [LARGE SCALE GENOMIC DNA]</scope>
    <source>
        <strain evidence="3 4">J1</strain>
    </source>
</reference>